<evidence type="ECO:0000256" key="6">
    <source>
        <dbReference type="SAM" id="MobiDB-lite"/>
    </source>
</evidence>
<keyword evidence="9" id="KW-1185">Reference proteome</keyword>
<evidence type="ECO:0000256" key="2">
    <source>
        <dbReference type="ARBA" id="ARBA00022670"/>
    </source>
</evidence>
<keyword evidence="2" id="KW-0645">Protease</keyword>
<comment type="caution">
    <text evidence="5">Lacks conserved residue(s) required for the propagation of feature annotation.</text>
</comment>
<protein>
    <submittedName>
        <fullName evidence="8">S8 family serine peptidase</fullName>
    </submittedName>
</protein>
<evidence type="ECO:0000313" key="8">
    <source>
        <dbReference type="EMBL" id="MBH0111620.1"/>
    </source>
</evidence>
<dbReference type="Gene3D" id="3.40.50.200">
    <property type="entry name" value="Peptidase S8/S53 domain"/>
    <property type="match status" value="1"/>
</dbReference>
<gene>
    <name evidence="8" type="ORF">I5E68_01470</name>
</gene>
<evidence type="ECO:0000313" key="9">
    <source>
        <dbReference type="Proteomes" id="UP000617634"/>
    </source>
</evidence>
<dbReference type="InterPro" id="IPR000209">
    <property type="entry name" value="Peptidase_S8/S53_dom"/>
</dbReference>
<dbReference type="InterPro" id="IPR050131">
    <property type="entry name" value="Peptidase_S8_subtilisin-like"/>
</dbReference>
<evidence type="ECO:0000259" key="7">
    <source>
        <dbReference type="Pfam" id="PF00082"/>
    </source>
</evidence>
<comment type="caution">
    <text evidence="8">The sequence shown here is derived from an EMBL/GenBank/DDBJ whole genome shotgun (WGS) entry which is preliminary data.</text>
</comment>
<dbReference type="AlphaFoldDB" id="A0A931H938"/>
<evidence type="ECO:0000256" key="5">
    <source>
        <dbReference type="PROSITE-ProRule" id="PRU01240"/>
    </source>
</evidence>
<reference evidence="8" key="1">
    <citation type="submission" date="2020-11" db="EMBL/GenBank/DDBJ databases">
        <title>Novosphingobium aureum sp. nov., a marine bacterium isolated from sediment of a salt flat.</title>
        <authorList>
            <person name="Yoo Y."/>
            <person name="Kim J.-J."/>
        </authorList>
    </citation>
    <scope>NUCLEOTIDE SEQUENCE</scope>
    <source>
        <strain evidence="8">YJ-S2-02</strain>
    </source>
</reference>
<proteinExistence type="inferred from homology"/>
<dbReference type="GO" id="GO:0004252">
    <property type="term" value="F:serine-type endopeptidase activity"/>
    <property type="evidence" value="ECO:0007669"/>
    <property type="project" value="InterPro"/>
</dbReference>
<sequence length="462" mass="49357">MTAMDLLRALLHGAAVTQEGSAAFPADELRYVLEFGQIADADLERLRLSALLKSEAFVLAPFEGPGLEKFLILRFQGVEPTLPRRDMFSIGYELCDALGLVSAEPDLDTPFFADPLPGPPLRETESAQVLGPLCWVPTEPPTDRTWALTRTGVPTAWALSRGEGILVGQPDSGVATHDEIEPDMLRLDLAWNALNGTGDPTDPLRDGAANPGHGTGTASVLASRAGGIITGAAPAAELVPIRCLDDVKIFNAAPVAAAVAHAGRVGCHVISMSLGGVPSRALHRAIQQAIADDIIVVAAAGNCVGIVVWPARYNEVIAVAGTNSDDEPWKGSSRGAAVDISAPGELVWRAQRARIRSCLRRCARPRNILRDCTRCRHRRAVARRAWPRSSDRRGAPPRYKRPGSLSRRTQADGSQAGRLGCRVFGGGRCRRGRPHRPAACLDRARCPGIGSRSAANGRVPRR</sequence>
<organism evidence="8 9">
    <name type="scientific">Novosphingobium aureum</name>
    <dbReference type="NCBI Taxonomy" id="2792964"/>
    <lineage>
        <taxon>Bacteria</taxon>
        <taxon>Pseudomonadati</taxon>
        <taxon>Pseudomonadota</taxon>
        <taxon>Alphaproteobacteria</taxon>
        <taxon>Sphingomonadales</taxon>
        <taxon>Sphingomonadaceae</taxon>
        <taxon>Novosphingobium</taxon>
    </lineage>
</organism>
<keyword evidence="4" id="KW-0720">Serine protease</keyword>
<feature type="region of interest" description="Disordered" evidence="6">
    <location>
        <begin position="383"/>
        <end position="419"/>
    </location>
</feature>
<dbReference type="PROSITE" id="PS51892">
    <property type="entry name" value="SUBTILASE"/>
    <property type="match status" value="1"/>
</dbReference>
<dbReference type="GO" id="GO:0006508">
    <property type="term" value="P:proteolysis"/>
    <property type="evidence" value="ECO:0007669"/>
    <property type="project" value="UniProtKB-KW"/>
</dbReference>
<dbReference type="InterPro" id="IPR036852">
    <property type="entry name" value="Peptidase_S8/S53_dom_sf"/>
</dbReference>
<evidence type="ECO:0000256" key="4">
    <source>
        <dbReference type="ARBA" id="ARBA00022825"/>
    </source>
</evidence>
<evidence type="ECO:0000256" key="3">
    <source>
        <dbReference type="ARBA" id="ARBA00022801"/>
    </source>
</evidence>
<dbReference type="EMBL" id="JADZGI010000001">
    <property type="protein sequence ID" value="MBH0111620.1"/>
    <property type="molecule type" value="Genomic_DNA"/>
</dbReference>
<comment type="similarity">
    <text evidence="1 5">Belongs to the peptidase S8 family.</text>
</comment>
<name>A0A931H938_9SPHN</name>
<evidence type="ECO:0000256" key="1">
    <source>
        <dbReference type="ARBA" id="ARBA00011073"/>
    </source>
</evidence>
<dbReference type="PANTHER" id="PTHR43806:SF11">
    <property type="entry name" value="CEREVISIN-RELATED"/>
    <property type="match status" value="1"/>
</dbReference>
<accession>A0A931H938</accession>
<dbReference type="SUPFAM" id="SSF52743">
    <property type="entry name" value="Subtilisin-like"/>
    <property type="match status" value="1"/>
</dbReference>
<dbReference type="Pfam" id="PF00082">
    <property type="entry name" value="Peptidase_S8"/>
    <property type="match status" value="1"/>
</dbReference>
<dbReference type="Proteomes" id="UP000617634">
    <property type="component" value="Unassembled WGS sequence"/>
</dbReference>
<keyword evidence="3" id="KW-0378">Hydrolase</keyword>
<dbReference type="PANTHER" id="PTHR43806">
    <property type="entry name" value="PEPTIDASE S8"/>
    <property type="match status" value="1"/>
</dbReference>
<feature type="domain" description="Peptidase S8/S53" evidence="7">
    <location>
        <begin position="162"/>
        <end position="346"/>
    </location>
</feature>